<dbReference type="SUPFAM" id="SSF53098">
    <property type="entry name" value="Ribonuclease H-like"/>
    <property type="match status" value="1"/>
</dbReference>
<evidence type="ECO:0000259" key="1">
    <source>
        <dbReference type="PROSITE" id="PS50994"/>
    </source>
</evidence>
<dbReference type="InterPro" id="IPR036397">
    <property type="entry name" value="RNaseH_sf"/>
</dbReference>
<gene>
    <name evidence="2" type="ORF">GALL_258450</name>
</gene>
<reference evidence="2" key="1">
    <citation type="submission" date="2016-10" db="EMBL/GenBank/DDBJ databases">
        <title>Sequence of Gallionella enrichment culture.</title>
        <authorList>
            <person name="Poehlein A."/>
            <person name="Muehling M."/>
            <person name="Daniel R."/>
        </authorList>
    </citation>
    <scope>NUCLEOTIDE SEQUENCE</scope>
</reference>
<dbReference type="Pfam" id="PF13333">
    <property type="entry name" value="rve_2"/>
    <property type="match status" value="1"/>
</dbReference>
<organism evidence="2">
    <name type="scientific">mine drainage metagenome</name>
    <dbReference type="NCBI Taxonomy" id="410659"/>
    <lineage>
        <taxon>unclassified sequences</taxon>
        <taxon>metagenomes</taxon>
        <taxon>ecological metagenomes</taxon>
    </lineage>
</organism>
<dbReference type="InterPro" id="IPR001584">
    <property type="entry name" value="Integrase_cat-core"/>
</dbReference>
<dbReference type="Pfam" id="PF00665">
    <property type="entry name" value="rve"/>
    <property type="match status" value="1"/>
</dbReference>
<dbReference type="InterPro" id="IPR048020">
    <property type="entry name" value="Transpos_IS3"/>
</dbReference>
<dbReference type="InterPro" id="IPR012337">
    <property type="entry name" value="RNaseH-like_sf"/>
</dbReference>
<dbReference type="GO" id="GO:0015074">
    <property type="term" value="P:DNA integration"/>
    <property type="evidence" value="ECO:0007669"/>
    <property type="project" value="InterPro"/>
</dbReference>
<sequence length="131" mass="15418">MQPHMHTSLVTDALRMAWFRRRPELGLIFHSDRGSQYCSHAYQQTLVEYGMQSSMSRKGNCWDNAPTESLWGSLKVGRLYGLRFETRRQAMDEVIDWLMFYNHKRLHSTLGYISPMQFEQNWLAAQLKDAA</sequence>
<dbReference type="AlphaFoldDB" id="A0A1J5R8Q8"/>
<evidence type="ECO:0000313" key="2">
    <source>
        <dbReference type="EMBL" id="OIQ92249.1"/>
    </source>
</evidence>
<accession>A0A1J5R8Q8</accession>
<dbReference type="Gene3D" id="3.30.420.10">
    <property type="entry name" value="Ribonuclease H-like superfamily/Ribonuclease H"/>
    <property type="match status" value="1"/>
</dbReference>
<feature type="domain" description="Integrase catalytic" evidence="1">
    <location>
        <begin position="1"/>
        <end position="123"/>
    </location>
</feature>
<dbReference type="PROSITE" id="PS50994">
    <property type="entry name" value="INTEGRASE"/>
    <property type="match status" value="1"/>
</dbReference>
<dbReference type="GO" id="GO:0003676">
    <property type="term" value="F:nucleic acid binding"/>
    <property type="evidence" value="ECO:0007669"/>
    <property type="project" value="InterPro"/>
</dbReference>
<dbReference type="InterPro" id="IPR050900">
    <property type="entry name" value="Transposase_IS3/IS150/IS904"/>
</dbReference>
<dbReference type="PANTHER" id="PTHR46889:SF4">
    <property type="entry name" value="TRANSPOSASE INSO FOR INSERTION SEQUENCE ELEMENT IS911B-RELATED"/>
    <property type="match status" value="1"/>
</dbReference>
<proteinExistence type="predicted"/>
<dbReference type="EMBL" id="MLJW01000237">
    <property type="protein sequence ID" value="OIQ92249.1"/>
    <property type="molecule type" value="Genomic_DNA"/>
</dbReference>
<comment type="caution">
    <text evidence="2">The sequence shown here is derived from an EMBL/GenBank/DDBJ whole genome shotgun (WGS) entry which is preliminary data.</text>
</comment>
<dbReference type="PANTHER" id="PTHR46889">
    <property type="entry name" value="TRANSPOSASE INSF FOR INSERTION SEQUENCE IS3B-RELATED"/>
    <property type="match status" value="1"/>
</dbReference>
<protein>
    <submittedName>
        <fullName evidence="2">Integrase core domain protein</fullName>
    </submittedName>
</protein>
<dbReference type="NCBIfam" id="NF033516">
    <property type="entry name" value="transpos_IS3"/>
    <property type="match status" value="1"/>
</dbReference>
<name>A0A1J5R8Q8_9ZZZZ</name>